<evidence type="ECO:0000259" key="11">
    <source>
        <dbReference type="Pfam" id="PF13953"/>
    </source>
</evidence>
<keyword evidence="3 10" id="KW-0813">Transport</keyword>
<dbReference type="InterPro" id="IPR043142">
    <property type="entry name" value="PapC-like_C_sf"/>
</dbReference>
<reference evidence="14" key="1">
    <citation type="submission" date="2017-05" db="EMBL/GenBank/DDBJ databases">
        <title>Complete and WGS of Bordetella genogroups.</title>
        <authorList>
            <person name="Spilker T."/>
            <person name="Lipuma J."/>
        </authorList>
    </citation>
    <scope>NUCLEOTIDE SEQUENCE [LARGE SCALE GENOMIC DNA]</scope>
    <source>
        <strain evidence="14">AU6712</strain>
    </source>
</reference>
<sequence>MQFDSNFLHHIDGQPKADLSVFSQSNRVLPGMHSVFVRLNEQPLGIRELDFVKAAGKFDAQPCMTPAFLHELGVKTEAFPAFRNIDPQDCLSGLNALPNAFTRYDHSKNILNVSIPQAALDNKARGYIPPDMWDDGATAFWSAYRLSMNRTHYSFGDQKQSSDTRFASLRSGLNVGAWRVRVNGNYYDSGGRAEWDWGDRYLERSINPWRGVLRMGDAYTSGDIFTGLRLRGLQLRSDEGMLPDSQRGYAPVIRGIASGYAKVTVRQRGNVIYSTFVPAGPFVINDLYSTPGAGDLEVEVQEIGGKTTRFMQPFAALPMLMREGIWKYNAALGEYRHNYGSSKPWLGQATAAYGLPYGLTAYGGAMVAQHKFQSLALGAGWNLEYLGALSLDVIGSRSESDKGKRDSGHAAHLQYAKSFAGSGTDFTLAGYRYSSSGFRSLDDVVRERASLSQTQYAYNRQHEYQLSLAQRVGTVSSISLNYFGVTYRNAPRNSAYMQLGFNSSAGFIGYSVNYSLSKGPWGATDRMLMVTFSIPLGARQTASYTLNHSNHNGTSNDVALSGPLNDDYSLTYAVQTGVTSGSGDNNGNHGYGSLGYQSPVGTVNLSHAYDQSNRSTTLDVSGAMVIDARGPLFGQDIGETAVIIDAPGAGGVEVNNYPGVRTNAQGRALVPYATPYRENRMLLTAAEEDMEATLKDNIKSVVPTRGAIVVAKFDTDVGRARLISLRDPQGDILPFGASVYDTDGEQRGIVGPVGRVWLTGLRTDVHLVVKWGERQQHRCTVVVDDAVVQDKADAAPRELVCQH</sequence>
<dbReference type="InterPro" id="IPR018030">
    <property type="entry name" value="Fimbrial_membr_usher_CS"/>
</dbReference>
<organism evidence="13 14">
    <name type="scientific">Bordetella genomosp. 12</name>
    <dbReference type="NCBI Taxonomy" id="463035"/>
    <lineage>
        <taxon>Bacteria</taxon>
        <taxon>Pseudomonadati</taxon>
        <taxon>Pseudomonadota</taxon>
        <taxon>Betaproteobacteria</taxon>
        <taxon>Burkholderiales</taxon>
        <taxon>Alcaligenaceae</taxon>
        <taxon>Bordetella</taxon>
    </lineage>
</organism>
<gene>
    <name evidence="13" type="ORF">CAL22_01795</name>
</gene>
<evidence type="ECO:0000256" key="5">
    <source>
        <dbReference type="ARBA" id="ARBA00022558"/>
    </source>
</evidence>
<evidence type="ECO:0000256" key="2">
    <source>
        <dbReference type="ARBA" id="ARBA00008064"/>
    </source>
</evidence>
<comment type="subcellular location">
    <subcellularLocation>
        <location evidence="1 10">Cell outer membrane</location>
        <topology evidence="1 10">Multi-pass membrane protein</topology>
    </subcellularLocation>
</comment>
<name>A0A261VT76_9BORD</name>
<dbReference type="EMBL" id="NEVU01000001">
    <property type="protein sequence ID" value="OZI77306.1"/>
    <property type="molecule type" value="Genomic_DNA"/>
</dbReference>
<keyword evidence="4" id="KW-1134">Transmembrane beta strand</keyword>
<keyword evidence="5 10" id="KW-1029">Fimbrium biogenesis</keyword>
<dbReference type="SUPFAM" id="SSF141729">
    <property type="entry name" value="FimD N-terminal domain-like"/>
    <property type="match status" value="1"/>
</dbReference>
<accession>A0A261VT76</accession>
<evidence type="ECO:0000256" key="1">
    <source>
        <dbReference type="ARBA" id="ARBA00004571"/>
    </source>
</evidence>
<comment type="caution">
    <text evidence="13">The sequence shown here is derived from an EMBL/GenBank/DDBJ whole genome shotgun (WGS) entry which is preliminary data.</text>
</comment>
<evidence type="ECO:0000313" key="13">
    <source>
        <dbReference type="EMBL" id="OZI77306.1"/>
    </source>
</evidence>
<dbReference type="InterPro" id="IPR025949">
    <property type="entry name" value="PapC-like_C"/>
</dbReference>
<dbReference type="Gene3D" id="3.10.20.410">
    <property type="match status" value="1"/>
</dbReference>
<dbReference type="GO" id="GO:0015473">
    <property type="term" value="F:fimbrial usher porin activity"/>
    <property type="evidence" value="ECO:0007669"/>
    <property type="project" value="InterPro"/>
</dbReference>
<dbReference type="PANTHER" id="PTHR30451">
    <property type="entry name" value="OUTER MEMBRANE USHER PROTEIN"/>
    <property type="match status" value="1"/>
</dbReference>
<dbReference type="InterPro" id="IPR000015">
    <property type="entry name" value="Fimb_usher"/>
</dbReference>
<evidence type="ECO:0000256" key="4">
    <source>
        <dbReference type="ARBA" id="ARBA00022452"/>
    </source>
</evidence>
<dbReference type="Gene3D" id="2.60.40.2070">
    <property type="match status" value="1"/>
</dbReference>
<dbReference type="Gene3D" id="2.60.40.2610">
    <property type="entry name" value="Outer membrane usher protein FimD, plug domain"/>
    <property type="match status" value="1"/>
</dbReference>
<dbReference type="PROSITE" id="PS01151">
    <property type="entry name" value="FIMBRIAL_USHER"/>
    <property type="match status" value="1"/>
</dbReference>
<dbReference type="PANTHER" id="PTHR30451:SF21">
    <property type="entry name" value="FIMBRIAL USHER DOMAIN-CONTAINING PROTEIN YDET-RELATED"/>
    <property type="match status" value="1"/>
</dbReference>
<evidence type="ECO:0000256" key="9">
    <source>
        <dbReference type="ARBA" id="ARBA00023237"/>
    </source>
</evidence>
<evidence type="ECO:0000256" key="7">
    <source>
        <dbReference type="ARBA" id="ARBA00022729"/>
    </source>
</evidence>
<evidence type="ECO:0000313" key="14">
    <source>
        <dbReference type="Proteomes" id="UP000216429"/>
    </source>
</evidence>
<dbReference type="Proteomes" id="UP000216429">
    <property type="component" value="Unassembled WGS sequence"/>
</dbReference>
<protein>
    <submittedName>
        <fullName evidence="13">Usher protein</fullName>
    </submittedName>
</protein>
<dbReference type="Pfam" id="PF00577">
    <property type="entry name" value="Usher"/>
    <property type="match status" value="1"/>
</dbReference>
<dbReference type="GO" id="GO:0009297">
    <property type="term" value="P:pilus assembly"/>
    <property type="evidence" value="ECO:0007669"/>
    <property type="project" value="InterPro"/>
</dbReference>
<dbReference type="GO" id="GO:0009279">
    <property type="term" value="C:cell outer membrane"/>
    <property type="evidence" value="ECO:0007669"/>
    <property type="project" value="UniProtKB-SubCell"/>
</dbReference>
<dbReference type="InterPro" id="IPR042186">
    <property type="entry name" value="FimD_plug_dom"/>
</dbReference>
<keyword evidence="6 10" id="KW-0812">Transmembrane</keyword>
<dbReference type="AlphaFoldDB" id="A0A261VT76"/>
<evidence type="ECO:0000256" key="6">
    <source>
        <dbReference type="ARBA" id="ARBA00022692"/>
    </source>
</evidence>
<evidence type="ECO:0000259" key="12">
    <source>
        <dbReference type="Pfam" id="PF13954"/>
    </source>
</evidence>
<dbReference type="Pfam" id="PF13953">
    <property type="entry name" value="PapC_C"/>
    <property type="match status" value="1"/>
</dbReference>
<dbReference type="InterPro" id="IPR025885">
    <property type="entry name" value="PapC_N"/>
</dbReference>
<keyword evidence="7" id="KW-0732">Signal</keyword>
<evidence type="ECO:0000256" key="8">
    <source>
        <dbReference type="ARBA" id="ARBA00023136"/>
    </source>
</evidence>
<dbReference type="InterPro" id="IPR037224">
    <property type="entry name" value="PapC_N_sf"/>
</dbReference>
<evidence type="ECO:0000256" key="3">
    <source>
        <dbReference type="ARBA" id="ARBA00022448"/>
    </source>
</evidence>
<dbReference type="Gene3D" id="2.60.40.3110">
    <property type="match status" value="1"/>
</dbReference>
<feature type="domain" description="PapC N-terminal" evidence="12">
    <location>
        <begin position="2"/>
        <end position="147"/>
    </location>
</feature>
<keyword evidence="8 10" id="KW-0472">Membrane</keyword>
<proteinExistence type="inferred from homology"/>
<feature type="domain" description="PapC-like C-terminal" evidence="11">
    <location>
        <begin position="722"/>
        <end position="781"/>
    </location>
</feature>
<comment type="similarity">
    <text evidence="2 10">Belongs to the fimbrial export usher family.</text>
</comment>
<keyword evidence="14" id="KW-1185">Reference proteome</keyword>
<keyword evidence="9 10" id="KW-0998">Cell outer membrane</keyword>
<dbReference type="OrthoDB" id="6554712at2"/>
<evidence type="ECO:0000256" key="10">
    <source>
        <dbReference type="RuleBase" id="RU003884"/>
    </source>
</evidence>
<dbReference type="Pfam" id="PF13954">
    <property type="entry name" value="PapC_N"/>
    <property type="match status" value="1"/>
</dbReference>